<protein>
    <submittedName>
        <fullName evidence="1">MBL fold metallo-hydrolase</fullName>
    </submittedName>
</protein>
<evidence type="ECO:0000313" key="2">
    <source>
        <dbReference type="Proteomes" id="UP000682782"/>
    </source>
</evidence>
<gene>
    <name evidence="1" type="ORF">JYE49_04690</name>
</gene>
<evidence type="ECO:0000313" key="1">
    <source>
        <dbReference type="EMBL" id="QUC67998.1"/>
    </source>
</evidence>
<reference evidence="1" key="1">
    <citation type="submission" date="2021-01" db="EMBL/GenBank/DDBJ databases">
        <title>Complete genome sequence of Clostridiales bacterium R-7.</title>
        <authorList>
            <person name="Mahoney-Kurpe S.C."/>
            <person name="Palevich N."/>
            <person name="Koike S."/>
            <person name="Moon C.D."/>
            <person name="Attwood G.T."/>
        </authorList>
    </citation>
    <scope>NUCLEOTIDE SEQUENCE</scope>
    <source>
        <strain evidence="1">R-7</strain>
    </source>
</reference>
<name>A0AC61N9P4_9FIRM</name>
<dbReference type="Proteomes" id="UP000682782">
    <property type="component" value="Chromosome"/>
</dbReference>
<proteinExistence type="predicted"/>
<accession>A0AC61N9P4</accession>
<sequence length="539" mass="59883">MKITFIGAAHQVTGSCTLVEWMDNRYFLVDYGMEQGENDFVMEELPVAPGQIEYVFLTHAHIDHSGMLPLLYKRGFRGTIYATAETENLCSIMLADSAHIQETDAAYETKKNLRHSGAVVEPLYTSEDAAETMDLFKPCEYGEVYMVDEGLSARFSDAGHLLGSSFVELFLEDRGERRKLVCSGDVGNLDQPIINNPQPVKEADYLLIESTYGTRIHETVNPPIPALTEILRETFGRGGSVIIPSFAVGRTQELLYFFREIKQKHLLPEFESFPVYVDSPLANEATAVFLQCSQVCLDPPTREIMAEGQNPIWFDGLYTTVSSDESKALNADKTPKVIISSGGMCEGGRIRHHLKHNLWDSRNTILFVGYQANGTLGRIIYDGAESVKILGEEIDVKARIALLQGISGHADRDGLIGWLSAFEKKPSYVFVNHGDNLSCSGFASYVQENMGLQSLAPYSGSEFDLLKGEWIRLTEPVIKKKSSASGSSTSAAKDKKNKAYTDLRVAVSALERYTEQLKGHANSEIKQLTKKILDLMKNK</sequence>
<keyword evidence="2" id="KW-1185">Reference proteome</keyword>
<organism evidence="1 2">
    <name type="scientific">Aristaeella hokkaidonensis</name>
    <dbReference type="NCBI Taxonomy" id="3046382"/>
    <lineage>
        <taxon>Bacteria</taxon>
        <taxon>Bacillati</taxon>
        <taxon>Bacillota</taxon>
        <taxon>Clostridia</taxon>
        <taxon>Eubacteriales</taxon>
        <taxon>Aristaeellaceae</taxon>
        <taxon>Aristaeella</taxon>
    </lineage>
</organism>
<dbReference type="EMBL" id="CP068393">
    <property type="protein sequence ID" value="QUC67998.1"/>
    <property type="molecule type" value="Genomic_DNA"/>
</dbReference>